<evidence type="ECO:0000256" key="3">
    <source>
        <dbReference type="ARBA" id="ARBA00023242"/>
    </source>
</evidence>
<dbReference type="GO" id="GO:0003682">
    <property type="term" value="F:chromatin binding"/>
    <property type="evidence" value="ECO:0007669"/>
    <property type="project" value="TreeGrafter"/>
</dbReference>
<gene>
    <name evidence="6" type="ORF">JXQ802_LOCUS16997</name>
</gene>
<dbReference type="GO" id="GO:0005634">
    <property type="term" value="C:nucleus"/>
    <property type="evidence" value="ECO:0007669"/>
    <property type="project" value="UniProtKB-SubCell"/>
</dbReference>
<proteinExistence type="predicted"/>
<feature type="compositionally biased region" description="Low complexity" evidence="4">
    <location>
        <begin position="121"/>
        <end position="138"/>
    </location>
</feature>
<evidence type="ECO:0000313" key="7">
    <source>
        <dbReference type="Proteomes" id="UP000663870"/>
    </source>
</evidence>
<accession>A0A814KYJ8</accession>
<feature type="compositionally biased region" description="Low complexity" evidence="4">
    <location>
        <begin position="226"/>
        <end position="244"/>
    </location>
</feature>
<feature type="compositionally biased region" description="Basic and acidic residues" evidence="4">
    <location>
        <begin position="7"/>
        <end position="42"/>
    </location>
</feature>
<keyword evidence="3" id="KW-0539">Nucleus</keyword>
<dbReference type="GO" id="GO:1904263">
    <property type="term" value="P:positive regulation of TORC1 signaling"/>
    <property type="evidence" value="ECO:0007669"/>
    <property type="project" value="TreeGrafter"/>
</dbReference>
<evidence type="ECO:0000256" key="2">
    <source>
        <dbReference type="ARBA" id="ARBA00022853"/>
    </source>
</evidence>
<comment type="subcellular location">
    <subcellularLocation>
        <location evidence="1">Nucleus</location>
    </subcellularLocation>
</comment>
<dbReference type="GO" id="GO:0006325">
    <property type="term" value="P:chromatin organization"/>
    <property type="evidence" value="ECO:0007669"/>
    <property type="project" value="UniProtKB-KW"/>
</dbReference>
<organism evidence="6 7">
    <name type="scientific">Rotaria sordida</name>
    <dbReference type="NCBI Taxonomy" id="392033"/>
    <lineage>
        <taxon>Eukaryota</taxon>
        <taxon>Metazoa</taxon>
        <taxon>Spiralia</taxon>
        <taxon>Gnathifera</taxon>
        <taxon>Rotifera</taxon>
        <taxon>Eurotatoria</taxon>
        <taxon>Bdelloidea</taxon>
        <taxon>Philodinida</taxon>
        <taxon>Philodinidae</taxon>
        <taxon>Rotaria</taxon>
    </lineage>
</organism>
<dbReference type="CDD" id="cd00201">
    <property type="entry name" value="WW"/>
    <property type="match status" value="1"/>
</dbReference>
<dbReference type="InterPro" id="IPR036020">
    <property type="entry name" value="WW_dom_sf"/>
</dbReference>
<keyword evidence="7" id="KW-1185">Reference proteome</keyword>
<evidence type="ECO:0000313" key="6">
    <source>
        <dbReference type="EMBL" id="CAF1057686.1"/>
    </source>
</evidence>
<reference evidence="6" key="1">
    <citation type="submission" date="2021-02" db="EMBL/GenBank/DDBJ databases">
        <authorList>
            <person name="Nowell W R."/>
        </authorList>
    </citation>
    <scope>NUCLEOTIDE SEQUENCE</scope>
</reference>
<feature type="region of interest" description="Disordered" evidence="4">
    <location>
        <begin position="1"/>
        <end position="81"/>
    </location>
</feature>
<sequence length="407" mass="46591">MYGSKHRTTDGLYETRKDGSAYSSTKRESNLQTHEFNDDSSNHRKYIRTQSSSNNRTVPSSSFSQQQRQNNDKDKKTVKDAKKPLRVYGDWSEFKSSTGKTYFYNCKTEISQWEKPKGWPTDETISSSIRTTSSYSSTDRTKKESTNSNSSPTIRSRYKMEESTENSRYQQKDIPILNSTIKYEQNGDIHSHISNNQIQELLPSNESFNTISNIRLPSPNDDDNNSRMSFSSTSSKQSTTINISDNGNVLHPSSSSSIEQAISVSTPVSDMPNKPREKDSIALNGLETKSSSTRTIIPSITTTEQTTEIESSTPSITKIERDQEIQKYYRGSLIQHLTDWPSTQLEKQCLKLFDDYYGYSAKMSTGFIELKALKSNFRVLEIKQNILRQRLLRCQQHVKKREDDKLL</sequence>
<name>A0A814KYJ8_9BILA</name>
<evidence type="ECO:0000256" key="1">
    <source>
        <dbReference type="ARBA" id="ARBA00004123"/>
    </source>
</evidence>
<evidence type="ECO:0000259" key="5">
    <source>
        <dbReference type="PROSITE" id="PS50020"/>
    </source>
</evidence>
<dbReference type="PROSITE" id="PS01159">
    <property type="entry name" value="WW_DOMAIN_1"/>
    <property type="match status" value="1"/>
</dbReference>
<dbReference type="PROSITE" id="PS50020">
    <property type="entry name" value="WW_DOMAIN_2"/>
    <property type="match status" value="1"/>
</dbReference>
<dbReference type="InterPro" id="IPR001202">
    <property type="entry name" value="WW_dom"/>
</dbReference>
<dbReference type="Gene3D" id="2.20.70.10">
    <property type="match status" value="1"/>
</dbReference>
<dbReference type="EMBL" id="CAJNOL010000422">
    <property type="protein sequence ID" value="CAF1057686.1"/>
    <property type="molecule type" value="Genomic_DNA"/>
</dbReference>
<dbReference type="GO" id="GO:0000993">
    <property type="term" value="F:RNA polymerase II complex binding"/>
    <property type="evidence" value="ECO:0007669"/>
    <property type="project" value="TreeGrafter"/>
</dbReference>
<dbReference type="SUPFAM" id="SSF51045">
    <property type="entry name" value="WW domain"/>
    <property type="match status" value="1"/>
</dbReference>
<protein>
    <recommendedName>
        <fullName evidence="5">WW domain-containing protein</fullName>
    </recommendedName>
</protein>
<dbReference type="AlphaFoldDB" id="A0A814KYJ8"/>
<dbReference type="InterPro" id="IPR038867">
    <property type="entry name" value="WAC"/>
</dbReference>
<comment type="caution">
    <text evidence="6">The sequence shown here is derived from an EMBL/GenBank/DDBJ whole genome shotgun (WGS) entry which is preliminary data.</text>
</comment>
<feature type="domain" description="WW" evidence="5">
    <location>
        <begin position="91"/>
        <end position="118"/>
    </location>
</feature>
<feature type="region of interest" description="Disordered" evidence="4">
    <location>
        <begin position="115"/>
        <end position="170"/>
    </location>
</feature>
<evidence type="ECO:0000256" key="4">
    <source>
        <dbReference type="SAM" id="MobiDB-lite"/>
    </source>
</evidence>
<feature type="region of interest" description="Disordered" evidence="4">
    <location>
        <begin position="264"/>
        <end position="285"/>
    </location>
</feature>
<dbReference type="SMART" id="SM00456">
    <property type="entry name" value="WW"/>
    <property type="match status" value="1"/>
</dbReference>
<dbReference type="Pfam" id="PF00397">
    <property type="entry name" value="WW"/>
    <property type="match status" value="1"/>
</dbReference>
<feature type="compositionally biased region" description="Low complexity" evidence="4">
    <location>
        <begin position="51"/>
        <end position="69"/>
    </location>
</feature>
<dbReference type="PANTHER" id="PTHR15911">
    <property type="entry name" value="WW DOMAIN-CONTAINING ADAPTER PROTEIN WITH COILED-COIL"/>
    <property type="match status" value="1"/>
</dbReference>
<dbReference type="Proteomes" id="UP000663870">
    <property type="component" value="Unassembled WGS sequence"/>
</dbReference>
<feature type="compositionally biased region" description="Basic and acidic residues" evidence="4">
    <location>
        <begin position="70"/>
        <end position="81"/>
    </location>
</feature>
<feature type="region of interest" description="Disordered" evidence="4">
    <location>
        <begin position="210"/>
        <end position="245"/>
    </location>
</feature>
<keyword evidence="2" id="KW-0156">Chromatin regulator</keyword>
<dbReference type="GO" id="GO:0010506">
    <property type="term" value="P:regulation of autophagy"/>
    <property type="evidence" value="ECO:0007669"/>
    <property type="project" value="TreeGrafter"/>
</dbReference>
<dbReference type="PANTHER" id="PTHR15911:SF6">
    <property type="entry name" value="WW DOMAIN-CONTAINING ADAPTER PROTEIN WITH COILED-COIL"/>
    <property type="match status" value="1"/>
</dbReference>